<dbReference type="PANTHER" id="PTHR11595:SF26">
    <property type="entry name" value="ELONGATION FACTOR 1-DELTA"/>
    <property type="match status" value="1"/>
</dbReference>
<reference evidence="9" key="3">
    <citation type="submission" date="2025-09" db="UniProtKB">
        <authorList>
            <consortium name="Ensembl"/>
        </authorList>
    </citation>
    <scope>IDENTIFICATION</scope>
    <source>
        <strain evidence="9">broiler</strain>
    </source>
</reference>
<dbReference type="Proteomes" id="UP000000539">
    <property type="component" value="Chromosome 2"/>
</dbReference>
<dbReference type="GO" id="GO:0005085">
    <property type="term" value="F:guanyl-nucleotide exchange factor activity"/>
    <property type="evidence" value="ECO:0000318"/>
    <property type="project" value="GO_Central"/>
</dbReference>
<dbReference type="Pfam" id="PF00736">
    <property type="entry name" value="EF1_GNE"/>
    <property type="match status" value="1"/>
</dbReference>
<keyword evidence="11" id="KW-1267">Proteomics identification</keyword>
<comment type="similarity">
    <text evidence="1 5">Belongs to the EF-1-beta/EF-1-delta family.</text>
</comment>
<gene>
    <name evidence="9" type="primary">EEF1D</name>
</gene>
<dbReference type="InterPro" id="IPR049720">
    <property type="entry name" value="EF1B_bsu/dsu"/>
</dbReference>
<feature type="compositionally biased region" description="Acidic residues" evidence="6">
    <location>
        <begin position="612"/>
        <end position="634"/>
    </location>
</feature>
<dbReference type="GO" id="GO:0006414">
    <property type="term" value="P:translational elongation"/>
    <property type="evidence" value="ECO:0000318"/>
    <property type="project" value="GO_Central"/>
</dbReference>
<feature type="domain" description="Translation elongation factor EF1B beta/delta subunit guanine nucleotide exchange" evidence="7">
    <location>
        <begin position="660"/>
        <end position="746"/>
    </location>
</feature>
<feature type="region of interest" description="Disordered" evidence="6">
    <location>
        <begin position="97"/>
        <end position="124"/>
    </location>
</feature>
<dbReference type="SMART" id="SM01182">
    <property type="entry name" value="EF-1_beta_acid"/>
    <property type="match status" value="1"/>
</dbReference>
<accession>A0A8V0Y744</accession>
<feature type="compositionally biased region" description="Basic residues" evidence="6">
    <location>
        <begin position="106"/>
        <end position="120"/>
    </location>
</feature>
<evidence type="ECO:0000313" key="10">
    <source>
        <dbReference type="Proteomes" id="UP000000539"/>
    </source>
</evidence>
<evidence type="ECO:0000256" key="2">
    <source>
        <dbReference type="ARBA" id="ARBA00022768"/>
    </source>
</evidence>
<name>A0A8V0Y744_CHICK</name>
<dbReference type="PROSITE" id="PS00825">
    <property type="entry name" value="EF1BD_2"/>
    <property type="match status" value="1"/>
</dbReference>
<evidence type="ECO:0000256" key="6">
    <source>
        <dbReference type="SAM" id="MobiDB-lite"/>
    </source>
</evidence>
<dbReference type="GO" id="GO:0005853">
    <property type="term" value="C:eukaryotic translation elongation factor 1 complex"/>
    <property type="evidence" value="ECO:0007669"/>
    <property type="project" value="InterPro"/>
</dbReference>
<dbReference type="Ensembl" id="ENSGALT00010020392.1">
    <property type="protein sequence ID" value="ENSGALP00010011845.1"/>
    <property type="gene ID" value="ENSGALG00010008561.1"/>
</dbReference>
<dbReference type="InterPro" id="IPR018940">
    <property type="entry name" value="EF-1_beta_acid_region_euk"/>
</dbReference>
<dbReference type="GO" id="GO:0005654">
    <property type="term" value="C:nucleoplasm"/>
    <property type="evidence" value="ECO:0007669"/>
    <property type="project" value="Ensembl"/>
</dbReference>
<dbReference type="InterPro" id="IPR014038">
    <property type="entry name" value="EF1B_bsu/dsu_GNE"/>
</dbReference>
<evidence type="ECO:0000259" key="8">
    <source>
        <dbReference type="SMART" id="SM01182"/>
    </source>
</evidence>
<dbReference type="CDD" id="cd00292">
    <property type="entry name" value="EF1B"/>
    <property type="match status" value="1"/>
</dbReference>
<feature type="compositionally biased region" description="Basic and acidic residues" evidence="6">
    <location>
        <begin position="335"/>
        <end position="357"/>
    </location>
</feature>
<dbReference type="Pfam" id="PF10587">
    <property type="entry name" value="EF-1_beta_acid"/>
    <property type="match status" value="1"/>
</dbReference>
<dbReference type="SUPFAM" id="SSF54984">
    <property type="entry name" value="eEF-1beta-like"/>
    <property type="match status" value="1"/>
</dbReference>
<dbReference type="GO" id="GO:0003746">
    <property type="term" value="F:translation elongation factor activity"/>
    <property type="evidence" value="ECO:0007669"/>
    <property type="project" value="UniProtKB-KW"/>
</dbReference>
<organism evidence="9 10">
    <name type="scientific">Gallus gallus</name>
    <name type="common">Chicken</name>
    <dbReference type="NCBI Taxonomy" id="9031"/>
    <lineage>
        <taxon>Eukaryota</taxon>
        <taxon>Metazoa</taxon>
        <taxon>Chordata</taxon>
        <taxon>Craniata</taxon>
        <taxon>Vertebrata</taxon>
        <taxon>Euteleostomi</taxon>
        <taxon>Archelosauria</taxon>
        <taxon>Archosauria</taxon>
        <taxon>Dinosauria</taxon>
        <taxon>Saurischia</taxon>
        <taxon>Theropoda</taxon>
        <taxon>Coelurosauria</taxon>
        <taxon>Aves</taxon>
        <taxon>Neognathae</taxon>
        <taxon>Galloanserae</taxon>
        <taxon>Galliformes</taxon>
        <taxon>Phasianidae</taxon>
        <taxon>Phasianinae</taxon>
        <taxon>Gallus</taxon>
    </lineage>
</organism>
<keyword evidence="3 5" id="KW-0648">Protein biosynthesis</keyword>
<feature type="region of interest" description="Disordered" evidence="6">
    <location>
        <begin position="404"/>
        <end position="430"/>
    </location>
</feature>
<feature type="region of interest" description="Disordered" evidence="6">
    <location>
        <begin position="495"/>
        <end position="533"/>
    </location>
</feature>
<dbReference type="OrthoDB" id="331763at2759"/>
<dbReference type="InterPro" id="IPR014717">
    <property type="entry name" value="Transl_elong_EF1B/ribsomal_bS6"/>
</dbReference>
<feature type="region of interest" description="Disordered" evidence="6">
    <location>
        <begin position="321"/>
        <end position="371"/>
    </location>
</feature>
<dbReference type="GO" id="GO:0005829">
    <property type="term" value="C:cytosol"/>
    <property type="evidence" value="ECO:0000318"/>
    <property type="project" value="GO_Central"/>
</dbReference>
<dbReference type="GO" id="GO:0005783">
    <property type="term" value="C:endoplasmic reticulum"/>
    <property type="evidence" value="ECO:0007669"/>
    <property type="project" value="Ensembl"/>
</dbReference>
<dbReference type="GO" id="GO:0001650">
    <property type="term" value="C:fibrillar center"/>
    <property type="evidence" value="ECO:0007669"/>
    <property type="project" value="Ensembl"/>
</dbReference>
<dbReference type="AlphaFoldDB" id="A0A8V0Y744"/>
<evidence type="ECO:0000313" key="9">
    <source>
        <dbReference type="Ensembl" id="ENSGALP00010011845.1"/>
    </source>
</evidence>
<dbReference type="GlyGen" id="A0A8V0Y744">
    <property type="glycosylation" value="3 sites"/>
</dbReference>
<dbReference type="Gene3D" id="3.30.70.60">
    <property type="match status" value="1"/>
</dbReference>
<reference evidence="9" key="2">
    <citation type="submission" date="2025-08" db="UniProtKB">
        <authorList>
            <consortium name="Ensembl"/>
        </authorList>
    </citation>
    <scope>IDENTIFICATION</scope>
    <source>
        <strain evidence="9">broiler</strain>
    </source>
</reference>
<dbReference type="FunFam" id="3.30.70.60:FF:000001">
    <property type="entry name" value="Elongation factor 1-beta 1 like"/>
    <property type="match status" value="1"/>
</dbReference>
<feature type="domain" description="Elongation factor 1 beta central acidic region eukaryote" evidence="8">
    <location>
        <begin position="624"/>
        <end position="651"/>
    </location>
</feature>
<evidence type="ECO:0000256" key="4">
    <source>
        <dbReference type="ARBA" id="ARBA00039378"/>
    </source>
</evidence>
<feature type="region of interest" description="Disordered" evidence="6">
    <location>
        <begin position="571"/>
        <end position="638"/>
    </location>
</feature>
<dbReference type="FunCoup" id="A0A8V0Y744">
    <property type="interactions" value="123"/>
</dbReference>
<evidence type="ECO:0007829" key="11">
    <source>
        <dbReference type="PeptideAtlas" id="A0A8V0Y744"/>
    </source>
</evidence>
<sequence length="746" mass="82267">MPRARSAALLLPRGGRAERCGAGGLSAAGVPSFSLTLQMRTRKPPCPIEKVWVDKHKYDEAERLHYEREAMLATVAPEECLELEAVNGVCNDDSAEGEFKGDLKKGKNGKKQRKRKRSPKPKNMVSKVDSVLSGLLADSVWFDKPLYDHAESLYRQKLVDCQYQEAAETELPESEAVQDVPKPWMLPAALSCSHGNLSACHHVVQGVWVNKFDFDKAEKAFLERSQFFVPPNILAIPSVCSDSGNIGLGTPDEGYVTALPTPATPSLAPDVVNSTPFVSSSPPSAEPTVNGKPQASSLQALVSEVWLEKPLYDGAEKSFYENMFDSHPPDSPQASEDHQEVGESPSVEKQEGAEHVELSSSSQQPPPTSFFLHEDSERVWLNKMTYDSAESRYYEAEALKMSRAKESTGMPQPTVVKSQPDAEAPSIPAPEKKKMAVDFLSNENIWFEKFKYDDAERRFYEQQVNGPAGSSSHQQENGASTILRDIARARENIQKSLAGKTVPRSKEAPARQKRQSGRSTSASTSSSGPGDQNELLSRISHLEVENQNLHSVVADLQKAIFKLESRLNALEKSTSHQPSPVPPTQKVEPFGVPSKKVELPSASPAKKAEPAAAEEDDDDDDINLFGSDDEEEDQEAAKVREERLRQYAEKKAKKPGLIAKSSILLDVKPWDDETDMAKMEECVRSVQMDGLVWGASKLVPVGYGIKKLQIQCVVEDDKVGTDILEEEITKFEDYVQSVDIAAFNKI</sequence>
<dbReference type="GeneTree" id="ENSGT00950000183014"/>
<evidence type="ECO:0000256" key="5">
    <source>
        <dbReference type="RuleBase" id="RU003791"/>
    </source>
</evidence>
<keyword evidence="2 5" id="KW-0251">Elongation factor</keyword>
<evidence type="ECO:0000256" key="1">
    <source>
        <dbReference type="ARBA" id="ARBA00007411"/>
    </source>
</evidence>
<dbReference type="PANTHER" id="PTHR11595">
    <property type="entry name" value="EF-HAND AND COILED-COIL DOMAIN-CONTAINING FAMILY MEMBER"/>
    <property type="match status" value="1"/>
</dbReference>
<evidence type="ECO:0000259" key="7">
    <source>
        <dbReference type="SMART" id="SM00888"/>
    </source>
</evidence>
<dbReference type="InterPro" id="IPR001326">
    <property type="entry name" value="Transl_elong_EF1B_B/D_CS"/>
</dbReference>
<feature type="compositionally biased region" description="Low complexity" evidence="6">
    <location>
        <begin position="517"/>
        <end position="528"/>
    </location>
</feature>
<proteinExistence type="evidence at protein level"/>
<protein>
    <recommendedName>
        <fullName evidence="4">Elongation factor 1-delta</fullName>
    </recommendedName>
</protein>
<dbReference type="SMART" id="SM00888">
    <property type="entry name" value="EF1_GNE"/>
    <property type="match status" value="1"/>
</dbReference>
<reference evidence="9" key="1">
    <citation type="submission" date="2020-11" db="EMBL/GenBank/DDBJ databases">
        <title>Gallus gallus (Chicken) genome, bGalGal1, GRCg7b, maternal haplotype autosomes + Z &amp; W.</title>
        <authorList>
            <person name="Warren W."/>
            <person name="Formenti G."/>
            <person name="Fedrigo O."/>
            <person name="Haase B."/>
            <person name="Mountcastle J."/>
            <person name="Balacco J."/>
            <person name="Tracey A."/>
            <person name="Schneider V."/>
            <person name="Okimoto R."/>
            <person name="Cheng H."/>
            <person name="Hawken R."/>
            <person name="Howe K."/>
            <person name="Jarvis E.D."/>
        </authorList>
    </citation>
    <scope>NUCLEOTIDE SEQUENCE [LARGE SCALE GENOMIC DNA]</scope>
    <source>
        <strain evidence="9">Broiler</strain>
    </source>
</reference>
<dbReference type="InterPro" id="IPR036219">
    <property type="entry name" value="eEF-1beta-like_sf"/>
</dbReference>
<evidence type="ECO:0000256" key="3">
    <source>
        <dbReference type="ARBA" id="ARBA00022917"/>
    </source>
</evidence>
<keyword evidence="10" id="KW-1185">Reference proteome</keyword>
<dbReference type="GO" id="GO:0071479">
    <property type="term" value="P:cellular response to ionizing radiation"/>
    <property type="evidence" value="ECO:0007669"/>
    <property type="project" value="Ensembl"/>
</dbReference>